<comment type="similarity">
    <text evidence="15">Belongs to the TrpC family.</text>
</comment>
<evidence type="ECO:0000256" key="13">
    <source>
        <dbReference type="ARBA" id="ARBA00023268"/>
    </source>
</evidence>
<evidence type="ECO:0000256" key="5">
    <source>
        <dbReference type="ARBA" id="ARBA00007902"/>
    </source>
</evidence>
<keyword evidence="8 15" id="KW-0210">Decarboxylase</keyword>
<comment type="similarity">
    <text evidence="5">In the N-terminal section; belongs to the TrpC family.</text>
</comment>
<keyword evidence="11 16" id="KW-0413">Isomerase</keyword>
<comment type="pathway">
    <text evidence="4 15">Amino-acid biosynthesis; L-tryptophan biosynthesis; L-tryptophan from chorismate: step 4/5.</text>
</comment>
<evidence type="ECO:0000256" key="4">
    <source>
        <dbReference type="ARBA" id="ARBA00004696"/>
    </source>
</evidence>
<dbReference type="Gene3D" id="3.20.20.70">
    <property type="entry name" value="Aldolase class I"/>
    <property type="match status" value="2"/>
</dbReference>
<gene>
    <name evidence="16" type="primary">trpF</name>
    <name evidence="15" type="synonym">trpC</name>
    <name evidence="19" type="ORF">EDC45_0876</name>
</gene>
<comment type="similarity">
    <text evidence="16">Belongs to the TrpF family.</text>
</comment>
<organism evidence="19 20">
    <name type="scientific">Mesocricetibacter intestinalis</name>
    <dbReference type="NCBI Taxonomy" id="1521930"/>
    <lineage>
        <taxon>Bacteria</taxon>
        <taxon>Pseudomonadati</taxon>
        <taxon>Pseudomonadota</taxon>
        <taxon>Gammaproteobacteria</taxon>
        <taxon>Pasteurellales</taxon>
        <taxon>Pasteurellaceae</taxon>
        <taxon>Mesocricetibacter</taxon>
    </lineage>
</organism>
<dbReference type="InterPro" id="IPR001468">
    <property type="entry name" value="Indole-3-GlycerolPSynthase_CS"/>
</dbReference>
<keyword evidence="13" id="KW-0511">Multifunctional enzyme</keyword>
<accession>A0A4R6VBR9</accession>
<evidence type="ECO:0000256" key="7">
    <source>
        <dbReference type="ARBA" id="ARBA00022605"/>
    </source>
</evidence>
<evidence type="ECO:0000313" key="20">
    <source>
        <dbReference type="Proteomes" id="UP000295657"/>
    </source>
</evidence>
<keyword evidence="9 15" id="KW-0822">Tryptophan biosynthesis</keyword>
<dbReference type="EMBL" id="SNYQ01000002">
    <property type="protein sequence ID" value="TDQ59083.1"/>
    <property type="molecule type" value="Genomic_DNA"/>
</dbReference>
<feature type="domain" description="Indole-3-glycerol phosphate synthase" evidence="17">
    <location>
        <begin position="11"/>
        <end position="261"/>
    </location>
</feature>
<evidence type="ECO:0000256" key="14">
    <source>
        <dbReference type="ARBA" id="ARBA00025592"/>
    </source>
</evidence>
<evidence type="ECO:0000256" key="9">
    <source>
        <dbReference type="ARBA" id="ARBA00022822"/>
    </source>
</evidence>
<evidence type="ECO:0000313" key="19">
    <source>
        <dbReference type="EMBL" id="TDQ59083.1"/>
    </source>
</evidence>
<dbReference type="HAMAP" id="MF_00135">
    <property type="entry name" value="PRAI"/>
    <property type="match status" value="1"/>
</dbReference>
<dbReference type="OrthoDB" id="9804217at2"/>
<dbReference type="AlphaFoldDB" id="A0A4R6VBR9"/>
<protein>
    <recommendedName>
        <fullName evidence="15 16">Multifunctional fusion protein</fullName>
    </recommendedName>
    <domain>
        <recommendedName>
            <fullName evidence="15">Indole-3-glycerol phosphate synthase</fullName>
            <shortName evidence="15">IGPS</shortName>
            <ecNumber evidence="15">4.1.1.48</ecNumber>
        </recommendedName>
    </domain>
    <domain>
        <recommendedName>
            <fullName evidence="16">N-(5'-phosphoribosyl)anthranilate isomerase</fullName>
            <shortName evidence="16">PRAI</shortName>
            <ecNumber evidence="16">5.3.1.24</ecNumber>
        </recommendedName>
    </domain>
</protein>
<dbReference type="PANTHER" id="PTHR22854:SF2">
    <property type="entry name" value="INDOLE-3-GLYCEROL-PHOSPHATE SYNTHASE"/>
    <property type="match status" value="1"/>
</dbReference>
<dbReference type="EC" id="4.1.1.48" evidence="15"/>
<comment type="pathway">
    <text evidence="3 16">Amino-acid biosynthesis; L-tryptophan biosynthesis; L-tryptophan from chorismate: step 3/5.</text>
</comment>
<evidence type="ECO:0000256" key="12">
    <source>
        <dbReference type="ARBA" id="ARBA00023239"/>
    </source>
</evidence>
<dbReference type="Pfam" id="PF00697">
    <property type="entry name" value="PRAI"/>
    <property type="match status" value="1"/>
</dbReference>
<comment type="function">
    <text evidence="14">Bifunctional enzyme that catalyzes two sequential steps of tryptophan biosynthetic pathway. The first reaction is catalyzed by the isomerase, coded by the TrpF domain; the second reaction is catalyzed by the synthase, coded by the TrpC domain.</text>
</comment>
<dbReference type="HAMAP" id="MF_00134_B">
    <property type="entry name" value="IGPS_B"/>
    <property type="match status" value="1"/>
</dbReference>
<dbReference type="NCBIfam" id="NF001377">
    <property type="entry name" value="PRK00278.2-4"/>
    <property type="match status" value="1"/>
</dbReference>
<dbReference type="SUPFAM" id="SSF51366">
    <property type="entry name" value="Ribulose-phoshate binding barrel"/>
    <property type="match status" value="2"/>
</dbReference>
<dbReference type="PROSITE" id="PS00614">
    <property type="entry name" value="IGPS"/>
    <property type="match status" value="1"/>
</dbReference>
<dbReference type="Pfam" id="PF00218">
    <property type="entry name" value="IGPS"/>
    <property type="match status" value="1"/>
</dbReference>
<evidence type="ECO:0000256" key="11">
    <source>
        <dbReference type="ARBA" id="ARBA00023235"/>
    </source>
</evidence>
<dbReference type="GO" id="GO:0000162">
    <property type="term" value="P:L-tryptophan biosynthetic process"/>
    <property type="evidence" value="ECO:0007669"/>
    <property type="project" value="UniProtKB-UniRule"/>
</dbReference>
<proteinExistence type="inferred from homology"/>
<evidence type="ECO:0000259" key="17">
    <source>
        <dbReference type="Pfam" id="PF00218"/>
    </source>
</evidence>
<comment type="catalytic activity">
    <reaction evidence="1 16">
        <text>N-(5-phospho-beta-D-ribosyl)anthranilate = 1-(2-carboxyphenylamino)-1-deoxy-D-ribulose 5-phosphate</text>
        <dbReference type="Rhea" id="RHEA:21540"/>
        <dbReference type="ChEBI" id="CHEBI:18277"/>
        <dbReference type="ChEBI" id="CHEBI:58613"/>
        <dbReference type="EC" id="5.3.1.24"/>
    </reaction>
</comment>
<evidence type="ECO:0000256" key="15">
    <source>
        <dbReference type="HAMAP-Rule" id="MF_00134"/>
    </source>
</evidence>
<evidence type="ECO:0000256" key="2">
    <source>
        <dbReference type="ARBA" id="ARBA00001633"/>
    </source>
</evidence>
<keyword evidence="20" id="KW-1185">Reference proteome</keyword>
<dbReference type="RefSeq" id="WP_133543822.1">
    <property type="nucleotide sequence ID" value="NZ_SNYQ01000002.1"/>
</dbReference>
<dbReference type="EC" id="5.3.1.24" evidence="16"/>
<dbReference type="InterPro" id="IPR001240">
    <property type="entry name" value="PRAI_dom"/>
</dbReference>
<name>A0A4R6VBR9_9PAST</name>
<dbReference type="InterPro" id="IPR013798">
    <property type="entry name" value="Indole-3-glycerol_P_synth_dom"/>
</dbReference>
<feature type="domain" description="N-(5'phosphoribosyl) anthranilate isomerase (PRAI)" evidence="18">
    <location>
        <begin position="266"/>
        <end position="464"/>
    </location>
</feature>
<evidence type="ECO:0000256" key="3">
    <source>
        <dbReference type="ARBA" id="ARBA00004664"/>
    </source>
</evidence>
<dbReference type="NCBIfam" id="NF006945">
    <property type="entry name" value="PRK09427.1"/>
    <property type="match status" value="1"/>
</dbReference>
<dbReference type="UniPathway" id="UPA00035">
    <property type="reaction ID" value="UER00042"/>
</dbReference>
<evidence type="ECO:0000259" key="18">
    <source>
        <dbReference type="Pfam" id="PF00697"/>
    </source>
</evidence>
<evidence type="ECO:0000256" key="1">
    <source>
        <dbReference type="ARBA" id="ARBA00001164"/>
    </source>
</evidence>
<reference evidence="19 20" key="1">
    <citation type="submission" date="2019-03" db="EMBL/GenBank/DDBJ databases">
        <title>Genomic Encyclopedia of Type Strains, Phase IV (KMG-IV): sequencing the most valuable type-strain genomes for metagenomic binning, comparative biology and taxonomic classification.</title>
        <authorList>
            <person name="Goeker M."/>
        </authorList>
    </citation>
    <scope>NUCLEOTIDE SEQUENCE [LARGE SCALE GENOMIC DNA]</scope>
    <source>
        <strain evidence="19 20">DSM 28403</strain>
    </source>
</reference>
<comment type="catalytic activity">
    <reaction evidence="2 15">
        <text>1-(2-carboxyphenylamino)-1-deoxy-D-ribulose 5-phosphate + H(+) = (1S,2R)-1-C-(indol-3-yl)glycerol 3-phosphate + CO2 + H2O</text>
        <dbReference type="Rhea" id="RHEA:23476"/>
        <dbReference type="ChEBI" id="CHEBI:15377"/>
        <dbReference type="ChEBI" id="CHEBI:15378"/>
        <dbReference type="ChEBI" id="CHEBI:16526"/>
        <dbReference type="ChEBI" id="CHEBI:58613"/>
        <dbReference type="ChEBI" id="CHEBI:58866"/>
        <dbReference type="EC" id="4.1.1.48"/>
    </reaction>
</comment>
<keyword evidence="7 15" id="KW-0028">Amino-acid biosynthesis</keyword>
<keyword evidence="10 15" id="KW-0057">Aromatic amino acid biosynthesis</keyword>
<keyword evidence="12 15" id="KW-0456">Lyase</keyword>
<dbReference type="CDD" id="cd00331">
    <property type="entry name" value="IGPS"/>
    <property type="match status" value="1"/>
</dbReference>
<sequence length="470" mass="52208">MQNLHDKPSILQKIIADKIQWVESASATLPLAQFEKNITKSDRSFYQALERGTHANPAFILECKKASPSKGLIRSDFNPARIAEVYRDYAAAVSVLTDEKYFQGDFRYLRQVREQISQPVLCKDFMISDYQVYLARYHQADAILLMLSVLDDESYLHLAALAHELGMGVLTETSNQAELERALNLGAKVIGINNRDLHDLSVDLNRTPPLAAQIPPDRIIISESGIYRHEQIVQLKPYVNGFLIGSSLMGSEDLNNAIRALIYGENKVCGLTRAQDVEAAYAAGALYAGLIFAEHSPRSLSLRQAQELVTRAPLRFVGVFQNQAAEFIVKIALQLNLYAVQLHGTESPEFIRTLRTKLAPEIQIWKAISIDIDAQSAVENIEDFCADRYIFDSKVGNRRGGSGQSFDWSKIPSELKPHIMLAGGINADNIESALAQGCLGLDLNSGAESCPGVKDKDKLSFLFNKILAFY</sequence>
<dbReference type="PANTHER" id="PTHR22854">
    <property type="entry name" value="TRYPTOPHAN BIOSYNTHESIS PROTEIN"/>
    <property type="match status" value="1"/>
</dbReference>
<dbReference type="InterPro" id="IPR011060">
    <property type="entry name" value="RibuloseP-bd_barrel"/>
</dbReference>
<evidence type="ECO:0000256" key="10">
    <source>
        <dbReference type="ARBA" id="ARBA00023141"/>
    </source>
</evidence>
<comment type="similarity">
    <text evidence="6">In the C-terminal section; belongs to the TrpF family.</text>
</comment>
<dbReference type="GO" id="GO:0004425">
    <property type="term" value="F:indole-3-glycerol-phosphate synthase activity"/>
    <property type="evidence" value="ECO:0007669"/>
    <property type="project" value="UniProtKB-UniRule"/>
</dbReference>
<evidence type="ECO:0000256" key="8">
    <source>
        <dbReference type="ARBA" id="ARBA00022793"/>
    </source>
</evidence>
<dbReference type="Proteomes" id="UP000295657">
    <property type="component" value="Unassembled WGS sequence"/>
</dbReference>
<evidence type="ECO:0000256" key="16">
    <source>
        <dbReference type="HAMAP-Rule" id="MF_00135"/>
    </source>
</evidence>
<dbReference type="InterPro" id="IPR013785">
    <property type="entry name" value="Aldolase_TIM"/>
</dbReference>
<evidence type="ECO:0000256" key="6">
    <source>
        <dbReference type="ARBA" id="ARBA00009847"/>
    </source>
</evidence>
<dbReference type="FunFam" id="3.20.20.70:FF:000024">
    <property type="entry name" value="Indole-3-glycerol phosphate synthase"/>
    <property type="match status" value="1"/>
</dbReference>
<dbReference type="InterPro" id="IPR045186">
    <property type="entry name" value="Indole-3-glycerol_P_synth"/>
</dbReference>
<dbReference type="GO" id="GO:0004640">
    <property type="term" value="F:phosphoribosylanthranilate isomerase activity"/>
    <property type="evidence" value="ECO:0007669"/>
    <property type="project" value="UniProtKB-UniRule"/>
</dbReference>
<comment type="caution">
    <text evidence="19">The sequence shown here is derived from an EMBL/GenBank/DDBJ whole genome shotgun (WGS) entry which is preliminary data.</text>
</comment>
<dbReference type="CDD" id="cd00405">
    <property type="entry name" value="PRAI"/>
    <property type="match status" value="1"/>
</dbReference>